<dbReference type="Pfam" id="PF00005">
    <property type="entry name" value="ABC_tran"/>
    <property type="match status" value="1"/>
</dbReference>
<evidence type="ECO:0000313" key="7">
    <source>
        <dbReference type="RefSeq" id="XP_015283783.1"/>
    </source>
</evidence>
<keyword evidence="1" id="KW-0547">Nucleotide-binding</keyword>
<dbReference type="Gene3D" id="3.40.50.300">
    <property type="entry name" value="P-loop containing nucleotide triphosphate hydrolases"/>
    <property type="match status" value="1"/>
</dbReference>
<dbReference type="Proteomes" id="UP000694871">
    <property type="component" value="Unplaced"/>
</dbReference>
<gene>
    <name evidence="7" type="primary">LOC107124788</name>
</gene>
<keyword evidence="2" id="KW-0067">ATP-binding</keyword>
<feature type="transmembrane region" description="Helical" evidence="4">
    <location>
        <begin position="70"/>
        <end position="93"/>
    </location>
</feature>
<dbReference type="InterPro" id="IPR003439">
    <property type="entry name" value="ABC_transporter-like_ATP-bd"/>
</dbReference>
<evidence type="ECO:0000313" key="6">
    <source>
        <dbReference type="Proteomes" id="UP000694871"/>
    </source>
</evidence>
<proteinExistence type="predicted"/>
<dbReference type="InterPro" id="IPR056264">
    <property type="entry name" value="R2_ABCA1-4-like"/>
</dbReference>
<dbReference type="InterPro" id="IPR003593">
    <property type="entry name" value="AAA+_ATPase"/>
</dbReference>
<keyword evidence="6" id="KW-1185">Reference proteome</keyword>
<feature type="transmembrane region" description="Helical" evidence="4">
    <location>
        <begin position="105"/>
        <end position="126"/>
    </location>
</feature>
<protein>
    <submittedName>
        <fullName evidence="7">ATP-binding cassette sub-family A member 8-B-like</fullName>
    </submittedName>
</protein>
<dbReference type="RefSeq" id="XP_015283783.1">
    <property type="nucleotide sequence ID" value="XM_015428297.1"/>
</dbReference>
<dbReference type="CDD" id="cd03263">
    <property type="entry name" value="ABC_subfamily_A"/>
    <property type="match status" value="1"/>
</dbReference>
<name>A0ABM1LCU6_GEKJA</name>
<evidence type="ECO:0000256" key="4">
    <source>
        <dbReference type="SAM" id="Phobius"/>
    </source>
</evidence>
<dbReference type="PROSITE" id="PS50893">
    <property type="entry name" value="ABC_TRANSPORTER_2"/>
    <property type="match status" value="1"/>
</dbReference>
<keyword evidence="4" id="KW-0472">Membrane</keyword>
<reference evidence="7" key="1">
    <citation type="submission" date="2025-08" db="UniProtKB">
        <authorList>
            <consortium name="RefSeq"/>
        </authorList>
    </citation>
    <scope>IDENTIFICATION</scope>
</reference>
<dbReference type="SMART" id="SM00382">
    <property type="entry name" value="AAA"/>
    <property type="match status" value="1"/>
</dbReference>
<dbReference type="InterPro" id="IPR026082">
    <property type="entry name" value="ABCA"/>
</dbReference>
<organism evidence="6 7">
    <name type="scientific">Gekko japonicus</name>
    <name type="common">Schlegel's Japanese gecko</name>
    <dbReference type="NCBI Taxonomy" id="146911"/>
    <lineage>
        <taxon>Eukaryota</taxon>
        <taxon>Metazoa</taxon>
        <taxon>Chordata</taxon>
        <taxon>Craniata</taxon>
        <taxon>Vertebrata</taxon>
        <taxon>Euteleostomi</taxon>
        <taxon>Lepidosauria</taxon>
        <taxon>Squamata</taxon>
        <taxon>Bifurcata</taxon>
        <taxon>Gekkota</taxon>
        <taxon>Gekkonidae</taxon>
        <taxon>Gekkoninae</taxon>
        <taxon>Gekko</taxon>
    </lineage>
</organism>
<evidence type="ECO:0000256" key="1">
    <source>
        <dbReference type="ARBA" id="ARBA00022741"/>
    </source>
</evidence>
<dbReference type="InterPro" id="IPR027417">
    <property type="entry name" value="P-loop_NTPase"/>
</dbReference>
<keyword evidence="4" id="KW-0812">Transmembrane</keyword>
<evidence type="ECO:0000256" key="3">
    <source>
        <dbReference type="SAM" id="MobiDB-lite"/>
    </source>
</evidence>
<dbReference type="PANTHER" id="PTHR19229">
    <property type="entry name" value="ATP-BINDING CASSETTE TRANSPORTER SUBFAMILY A ABCA"/>
    <property type="match status" value="1"/>
</dbReference>
<evidence type="ECO:0000256" key="2">
    <source>
        <dbReference type="ARBA" id="ARBA00022840"/>
    </source>
</evidence>
<feature type="compositionally biased region" description="Acidic residues" evidence="3">
    <location>
        <begin position="156"/>
        <end position="165"/>
    </location>
</feature>
<sequence>MYVVELANGRKWQRHVDQLRRRWAKDSSDSPTAEFPEHECVFRPPDLEMIAIFAMAAIFLHRLEANIASYVLVFLVPVYPALIFIFICISLLYEVGPSPKYITKLLASSFGPLFQSIVFIFLLRYLEMKYGNQFMRRDPVFRISPQRKSIHKNPEEPSEDDDGDVRDERARVQNALSSADQEEKPVIIVHNLRKEYRIRKACSCCKKNNEKKKVATRNVSFCVKKGEVWGLLGPNGAGKSTTISMITGDTEPTAGQVLIKKASEVIAQATLENTTGFLGYCPQENALWSNLTMREHLEIYAAVKGIRKDAAAVAIHRIVQALGLQEHLKKASKTLDAGLSRKLCFALSVLGNPTVMLLDEPTTGMDPEGKRQVWKVINALLKGKHQGALLTTHNMEEAEAMCDRVAITVSGLLRCLGSIQYLKSKFGKNYLLQIKVKGVEEGELVNAEILKIFPHAARQERISTLLVYKIPMEDALPLSKAFSMLEKAKRTFNLEEYSFSLNTLEQVFLELCKEQERDRFDAALDSTFEWKQLQQDDF</sequence>
<dbReference type="GeneID" id="107124788"/>
<feature type="domain" description="ABC transporter" evidence="5">
    <location>
        <begin position="187"/>
        <end position="435"/>
    </location>
</feature>
<feature type="region of interest" description="Disordered" evidence="3">
    <location>
        <begin position="146"/>
        <end position="166"/>
    </location>
</feature>
<keyword evidence="4" id="KW-1133">Transmembrane helix</keyword>
<evidence type="ECO:0000259" key="5">
    <source>
        <dbReference type="PROSITE" id="PS50893"/>
    </source>
</evidence>
<dbReference type="PANTHER" id="PTHR19229:SF274">
    <property type="entry name" value="ABC-TYPE ORGANIC ANION TRANSPORTER ABCA8"/>
    <property type="match status" value="1"/>
</dbReference>
<dbReference type="SUPFAM" id="SSF52540">
    <property type="entry name" value="P-loop containing nucleoside triphosphate hydrolases"/>
    <property type="match status" value="1"/>
</dbReference>
<accession>A0ABM1LCU6</accession>
<dbReference type="Pfam" id="PF23321">
    <property type="entry name" value="R1_ABCA1"/>
    <property type="match status" value="1"/>
</dbReference>